<feature type="region of interest" description="Disordered" evidence="1">
    <location>
        <begin position="55"/>
        <end position="94"/>
    </location>
</feature>
<sequence>MSEPMWIARHVTLWKRSPGVRFGKQLRPTSCVTPSVHSPSNNSHLSSISAGIHYQSAAMPSGAKKRKAARRKKEETEQGLGHPPDSSTNASPGFPLSFTAHPLLKAAENSHFIMLPPSSFLCDPDNSHDGKKKTSSSSSSSSSDEEVEQEKRKEPAAAVEMEDDVEKLEEVAVPVSTEAGVVSVEFLQAEKSEVAVEESAAAAATAVTIVLIDAPVPVDVEVIEAAEAAAGTLETSLEIDSLSHETDAKPAAALEETPVSESPRHSGEFCHSTENIEVSLLCSAVRAP</sequence>
<dbReference type="Proteomes" id="UP000287651">
    <property type="component" value="Unassembled WGS sequence"/>
</dbReference>
<dbReference type="AlphaFoldDB" id="A0A426ZRM6"/>
<comment type="caution">
    <text evidence="2">The sequence shown here is derived from an EMBL/GenBank/DDBJ whole genome shotgun (WGS) entry which is preliminary data.</text>
</comment>
<organism evidence="2 3">
    <name type="scientific">Ensete ventricosum</name>
    <name type="common">Abyssinian banana</name>
    <name type="synonym">Musa ensete</name>
    <dbReference type="NCBI Taxonomy" id="4639"/>
    <lineage>
        <taxon>Eukaryota</taxon>
        <taxon>Viridiplantae</taxon>
        <taxon>Streptophyta</taxon>
        <taxon>Embryophyta</taxon>
        <taxon>Tracheophyta</taxon>
        <taxon>Spermatophyta</taxon>
        <taxon>Magnoliopsida</taxon>
        <taxon>Liliopsida</taxon>
        <taxon>Zingiberales</taxon>
        <taxon>Musaceae</taxon>
        <taxon>Ensete</taxon>
    </lineage>
</organism>
<proteinExistence type="predicted"/>
<name>A0A426ZRM6_ENSVE</name>
<dbReference type="EMBL" id="AMZH03005382">
    <property type="protein sequence ID" value="RRT66545.1"/>
    <property type="molecule type" value="Genomic_DNA"/>
</dbReference>
<protein>
    <submittedName>
        <fullName evidence="2">Uncharacterized protein</fullName>
    </submittedName>
</protein>
<gene>
    <name evidence="2" type="ORF">B296_00015984</name>
</gene>
<accession>A0A426ZRM6</accession>
<evidence type="ECO:0000256" key="1">
    <source>
        <dbReference type="SAM" id="MobiDB-lite"/>
    </source>
</evidence>
<evidence type="ECO:0000313" key="2">
    <source>
        <dbReference type="EMBL" id="RRT66545.1"/>
    </source>
</evidence>
<evidence type="ECO:0000313" key="3">
    <source>
        <dbReference type="Proteomes" id="UP000287651"/>
    </source>
</evidence>
<reference evidence="2 3" key="1">
    <citation type="journal article" date="2014" name="Agronomy (Basel)">
        <title>A Draft Genome Sequence for Ensete ventricosum, the Drought-Tolerant Tree Against Hunger.</title>
        <authorList>
            <person name="Harrison J."/>
            <person name="Moore K.A."/>
            <person name="Paszkiewicz K."/>
            <person name="Jones T."/>
            <person name="Grant M."/>
            <person name="Ambacheew D."/>
            <person name="Muzemil S."/>
            <person name="Studholme D.J."/>
        </authorList>
    </citation>
    <scope>NUCLEOTIDE SEQUENCE [LARGE SCALE GENOMIC DNA]</scope>
</reference>
<feature type="region of interest" description="Disordered" evidence="1">
    <location>
        <begin position="124"/>
        <end position="159"/>
    </location>
</feature>